<dbReference type="PANTHER" id="PTHR10000:SF8">
    <property type="entry name" value="HAD SUPERFAMILY HYDROLASE-LIKE, TYPE 3"/>
    <property type="match status" value="1"/>
</dbReference>
<proteinExistence type="predicted"/>
<keyword evidence="2" id="KW-1185">Reference proteome</keyword>
<name>A0A6I1MIK6_9CLOT</name>
<dbReference type="OrthoDB" id="9781413at2"/>
<dbReference type="PANTHER" id="PTHR10000">
    <property type="entry name" value="PHOSPHOSERINE PHOSPHATASE"/>
    <property type="match status" value="1"/>
</dbReference>
<dbReference type="RefSeq" id="WP_152888838.1">
    <property type="nucleotide sequence ID" value="NZ_WHJC01000062.1"/>
</dbReference>
<organism evidence="1 2">
    <name type="scientific">Clostridium tarantellae</name>
    <dbReference type="NCBI Taxonomy" id="39493"/>
    <lineage>
        <taxon>Bacteria</taxon>
        <taxon>Bacillati</taxon>
        <taxon>Bacillota</taxon>
        <taxon>Clostridia</taxon>
        <taxon>Eubacteriales</taxon>
        <taxon>Clostridiaceae</taxon>
        <taxon>Clostridium</taxon>
    </lineage>
</organism>
<comment type="caution">
    <text evidence="1">The sequence shown here is derived from an EMBL/GenBank/DDBJ whole genome shotgun (WGS) entry which is preliminary data.</text>
</comment>
<dbReference type="NCBIfam" id="TIGR01484">
    <property type="entry name" value="HAD-SF-IIB"/>
    <property type="match status" value="1"/>
</dbReference>
<dbReference type="EMBL" id="WHJC01000062">
    <property type="protein sequence ID" value="MPQ43376.1"/>
    <property type="molecule type" value="Genomic_DNA"/>
</dbReference>
<reference evidence="1 2" key="1">
    <citation type="submission" date="2019-10" db="EMBL/GenBank/DDBJ databases">
        <title>The Genome Sequence of Clostridium tarantellae Isolated from Fish Brain.</title>
        <authorList>
            <person name="Bano L."/>
            <person name="Kiel M."/>
            <person name="Sales G."/>
            <person name="Doxey A.C."/>
            <person name="Mansfield M.J."/>
            <person name="Schiavone M."/>
            <person name="Rossetto O."/>
            <person name="Pirazzini M."/>
            <person name="Dobrindt U."/>
            <person name="Montecucco C."/>
        </authorList>
    </citation>
    <scope>NUCLEOTIDE SEQUENCE [LARGE SCALE GENOMIC DNA]</scope>
    <source>
        <strain evidence="1 2">DSM 3997</strain>
    </source>
</reference>
<dbReference type="InterPro" id="IPR006379">
    <property type="entry name" value="HAD-SF_hydro_IIB"/>
</dbReference>
<dbReference type="Gene3D" id="3.40.50.1000">
    <property type="entry name" value="HAD superfamily/HAD-like"/>
    <property type="match status" value="1"/>
</dbReference>
<dbReference type="AlphaFoldDB" id="A0A6I1MIK6"/>
<dbReference type="GO" id="GO:0005829">
    <property type="term" value="C:cytosol"/>
    <property type="evidence" value="ECO:0007669"/>
    <property type="project" value="TreeGrafter"/>
</dbReference>
<dbReference type="InterPro" id="IPR023214">
    <property type="entry name" value="HAD_sf"/>
</dbReference>
<dbReference type="GO" id="GO:0000287">
    <property type="term" value="F:magnesium ion binding"/>
    <property type="evidence" value="ECO:0007669"/>
    <property type="project" value="TreeGrafter"/>
</dbReference>
<keyword evidence="1" id="KW-0378">Hydrolase</keyword>
<dbReference type="Pfam" id="PF08282">
    <property type="entry name" value="Hydrolase_3"/>
    <property type="match status" value="1"/>
</dbReference>
<dbReference type="SFLD" id="SFLDG01140">
    <property type="entry name" value="C2.B:_Phosphomannomutase_and_P"/>
    <property type="match status" value="1"/>
</dbReference>
<protein>
    <submittedName>
        <fullName evidence="1">Cof-type HAD-IIB family hydrolase</fullName>
    </submittedName>
</protein>
<dbReference type="PROSITE" id="PS01229">
    <property type="entry name" value="COF_2"/>
    <property type="match status" value="1"/>
</dbReference>
<sequence length="274" mass="30616">MAIKLICIDMDGTLLNDNHEISEINKNAIKKAIEKGVHVSVTTGRLFTSAKYFSNLIGSKTAVISSNGAFVKEKDEDKIIFKAALNKNQLEQIKDVVQKYNLRAYFNLFNTVFSEFAIPENHTYRKMNKSLPKGEKIELLDNIKFEDIFKEHDGEILKAICIEDNKIEELNNAKIELKKIKEIEVVSSSHNNFEVMAKGASKGNAVKALAEELGIKREEIMCIGDSENDLSMIEYAGVGVAMGNGFELIKEKAKYITSTNNENGVAKAIEKFAL</sequence>
<dbReference type="Proteomes" id="UP000430345">
    <property type="component" value="Unassembled WGS sequence"/>
</dbReference>
<evidence type="ECO:0000313" key="1">
    <source>
        <dbReference type="EMBL" id="MPQ43376.1"/>
    </source>
</evidence>
<dbReference type="SFLD" id="SFLDG01144">
    <property type="entry name" value="C2.B.4:_PGP_Like"/>
    <property type="match status" value="1"/>
</dbReference>
<dbReference type="CDD" id="cd07516">
    <property type="entry name" value="HAD_Pase"/>
    <property type="match status" value="1"/>
</dbReference>
<dbReference type="PROSITE" id="PS01228">
    <property type="entry name" value="COF_1"/>
    <property type="match status" value="1"/>
</dbReference>
<gene>
    <name evidence="1" type="ORF">GBZ86_06340</name>
</gene>
<evidence type="ECO:0000313" key="2">
    <source>
        <dbReference type="Proteomes" id="UP000430345"/>
    </source>
</evidence>
<dbReference type="InterPro" id="IPR000150">
    <property type="entry name" value="Cof"/>
</dbReference>
<dbReference type="Gene3D" id="3.30.1240.10">
    <property type="match status" value="1"/>
</dbReference>
<dbReference type="SUPFAM" id="SSF56784">
    <property type="entry name" value="HAD-like"/>
    <property type="match status" value="1"/>
</dbReference>
<dbReference type="SFLD" id="SFLDS00003">
    <property type="entry name" value="Haloacid_Dehalogenase"/>
    <property type="match status" value="1"/>
</dbReference>
<dbReference type="GO" id="GO:0016791">
    <property type="term" value="F:phosphatase activity"/>
    <property type="evidence" value="ECO:0007669"/>
    <property type="project" value="TreeGrafter"/>
</dbReference>
<dbReference type="NCBIfam" id="TIGR00099">
    <property type="entry name" value="Cof-subfamily"/>
    <property type="match status" value="1"/>
</dbReference>
<dbReference type="InterPro" id="IPR036412">
    <property type="entry name" value="HAD-like_sf"/>
</dbReference>
<accession>A0A6I1MIK6</accession>